<proteinExistence type="predicted"/>
<feature type="transmembrane region" description="Helical" evidence="5">
    <location>
        <begin position="119"/>
        <end position="138"/>
    </location>
</feature>
<dbReference type="AlphaFoldDB" id="A0A3N4UPM1"/>
<evidence type="ECO:0000313" key="7">
    <source>
        <dbReference type="EMBL" id="RPE72562.1"/>
    </source>
</evidence>
<dbReference type="Pfam" id="PF04932">
    <property type="entry name" value="Wzy_C"/>
    <property type="match status" value="1"/>
</dbReference>
<dbReference type="Proteomes" id="UP000272193">
    <property type="component" value="Unassembled WGS sequence"/>
</dbReference>
<dbReference type="EMBL" id="RKQL01000001">
    <property type="protein sequence ID" value="RPE72562.1"/>
    <property type="molecule type" value="Genomic_DNA"/>
</dbReference>
<evidence type="ECO:0000259" key="6">
    <source>
        <dbReference type="Pfam" id="PF04932"/>
    </source>
</evidence>
<organism evidence="7 8">
    <name type="scientific">Tibeticola sediminis</name>
    <dbReference type="NCBI Taxonomy" id="1917811"/>
    <lineage>
        <taxon>Bacteria</taxon>
        <taxon>Pseudomonadati</taxon>
        <taxon>Pseudomonadota</taxon>
        <taxon>Betaproteobacteria</taxon>
        <taxon>Burkholderiales</taxon>
        <taxon>Comamonadaceae</taxon>
        <taxon>Tibeticola</taxon>
    </lineage>
</organism>
<feature type="transmembrane region" description="Helical" evidence="5">
    <location>
        <begin position="19"/>
        <end position="50"/>
    </location>
</feature>
<evidence type="ECO:0000256" key="2">
    <source>
        <dbReference type="ARBA" id="ARBA00022692"/>
    </source>
</evidence>
<feature type="transmembrane region" description="Helical" evidence="5">
    <location>
        <begin position="184"/>
        <end position="200"/>
    </location>
</feature>
<feature type="transmembrane region" description="Helical" evidence="5">
    <location>
        <begin position="230"/>
        <end position="248"/>
    </location>
</feature>
<comment type="caution">
    <text evidence="7">The sequence shown here is derived from an EMBL/GenBank/DDBJ whole genome shotgun (WGS) entry which is preliminary data.</text>
</comment>
<gene>
    <name evidence="7" type="ORF">EDC62_0253</name>
</gene>
<keyword evidence="3 5" id="KW-1133">Transmembrane helix</keyword>
<feature type="transmembrane region" description="Helical" evidence="5">
    <location>
        <begin position="70"/>
        <end position="89"/>
    </location>
</feature>
<name>A0A3N4UPM1_9BURK</name>
<protein>
    <submittedName>
        <fullName evidence="7">O-antigen ligase</fullName>
    </submittedName>
</protein>
<evidence type="ECO:0000256" key="4">
    <source>
        <dbReference type="ARBA" id="ARBA00023136"/>
    </source>
</evidence>
<feature type="transmembrane region" description="Helical" evidence="5">
    <location>
        <begin position="361"/>
        <end position="382"/>
    </location>
</feature>
<dbReference type="InterPro" id="IPR007016">
    <property type="entry name" value="O-antigen_ligase-rel_domated"/>
</dbReference>
<keyword evidence="8" id="KW-1185">Reference proteome</keyword>
<dbReference type="GO" id="GO:0016020">
    <property type="term" value="C:membrane"/>
    <property type="evidence" value="ECO:0007669"/>
    <property type="project" value="UniProtKB-SubCell"/>
</dbReference>
<dbReference type="PANTHER" id="PTHR37422:SF13">
    <property type="entry name" value="LIPOPOLYSACCHARIDE BIOSYNTHESIS PROTEIN PA4999-RELATED"/>
    <property type="match status" value="1"/>
</dbReference>
<dbReference type="PANTHER" id="PTHR37422">
    <property type="entry name" value="TEICHURONIC ACID BIOSYNTHESIS PROTEIN TUAE"/>
    <property type="match status" value="1"/>
</dbReference>
<keyword evidence="7" id="KW-0436">Ligase</keyword>
<dbReference type="InterPro" id="IPR051533">
    <property type="entry name" value="WaaL-like"/>
</dbReference>
<evidence type="ECO:0000256" key="5">
    <source>
        <dbReference type="SAM" id="Phobius"/>
    </source>
</evidence>
<keyword evidence="4 5" id="KW-0472">Membrane</keyword>
<sequence>MNTRADDGLFRWRHACERAALMCAVACAIAIALPTFWLSLASAAFVLCWLGAAPWPQTRALLAHNRWAQAALALSLWLLLSACWSPLPWEQALRAVWPYRKLLLLIALMAILRDPLWGWRMLYGFLGGFALLLGLSYAQALGFAPPNRWHTPSGYTSHIAYSTMLAFVTWATVWLATAEPRRRRLWLGYAAAAATNLFFINTGRTGQAVFLLLLLLHAAHAFYQRWRWRGIGLTALLGASLAALLFVSSPTFRARTVEGLGDIERAQAGEINTSLAYRLDFWRNTVELAQTHPWLGGGIGSYAPEYAALAARHGWIGARVSHNPHSEYLLIWHQSGAIGLALLLLLGWAHARENRRLSPPVSQIAQGFLILVGVAALFNSILYDHQDGHFYVIIAAALWSAGRSSPASRHPVP</sequence>
<dbReference type="GO" id="GO:0016874">
    <property type="term" value="F:ligase activity"/>
    <property type="evidence" value="ECO:0007669"/>
    <property type="project" value="UniProtKB-KW"/>
</dbReference>
<keyword evidence="2 5" id="KW-0812">Transmembrane</keyword>
<evidence type="ECO:0000256" key="3">
    <source>
        <dbReference type="ARBA" id="ARBA00022989"/>
    </source>
</evidence>
<evidence type="ECO:0000313" key="8">
    <source>
        <dbReference type="Proteomes" id="UP000272193"/>
    </source>
</evidence>
<reference evidence="7 8" key="1">
    <citation type="submission" date="2018-11" db="EMBL/GenBank/DDBJ databases">
        <title>Genomic Encyclopedia of Type Strains, Phase IV (KMG-IV): sequencing the most valuable type-strain genomes for metagenomic binning, comparative biology and taxonomic classification.</title>
        <authorList>
            <person name="Goeker M."/>
        </authorList>
    </citation>
    <scope>NUCLEOTIDE SEQUENCE [LARGE SCALE GENOMIC DNA]</scope>
    <source>
        <strain evidence="7 8">DSM 101684</strain>
    </source>
</reference>
<dbReference type="OrthoDB" id="9795248at2"/>
<feature type="domain" description="O-antigen ligase-related" evidence="6">
    <location>
        <begin position="191"/>
        <end position="344"/>
    </location>
</feature>
<evidence type="ECO:0000256" key="1">
    <source>
        <dbReference type="ARBA" id="ARBA00004141"/>
    </source>
</evidence>
<dbReference type="RefSeq" id="WP_124219572.1">
    <property type="nucleotide sequence ID" value="NZ_RKQL01000001.1"/>
</dbReference>
<feature type="transmembrane region" description="Helical" evidence="5">
    <location>
        <begin position="158"/>
        <end position="177"/>
    </location>
</feature>
<feature type="transmembrane region" description="Helical" evidence="5">
    <location>
        <begin position="206"/>
        <end position="223"/>
    </location>
</feature>
<comment type="subcellular location">
    <subcellularLocation>
        <location evidence="1">Membrane</location>
        <topology evidence="1">Multi-pass membrane protein</topology>
    </subcellularLocation>
</comment>
<accession>A0A3N4UPM1</accession>
<feature type="transmembrane region" description="Helical" evidence="5">
    <location>
        <begin position="329"/>
        <end position="349"/>
    </location>
</feature>